<dbReference type="EMBL" id="CVMG01000041">
    <property type="protein sequence ID" value="CRG52188.1"/>
    <property type="molecule type" value="Genomic_DNA"/>
</dbReference>
<name>A0ABP1ZKB5_9GAMM</name>
<organism evidence="1 2">
    <name type="scientific">Yersinia wautersii</name>
    <dbReference type="NCBI Taxonomy" id="1341643"/>
    <lineage>
        <taxon>Bacteria</taxon>
        <taxon>Pseudomonadati</taxon>
        <taxon>Pseudomonadota</taxon>
        <taxon>Gammaproteobacteria</taxon>
        <taxon>Enterobacterales</taxon>
        <taxon>Yersiniaceae</taxon>
        <taxon>Yersinia</taxon>
    </lineage>
</organism>
<proteinExistence type="predicted"/>
<dbReference type="InterPro" id="IPR012337">
    <property type="entry name" value="RNaseH-like_sf"/>
</dbReference>
<dbReference type="Proteomes" id="UP000047420">
    <property type="component" value="Unassembled WGS sequence"/>
</dbReference>
<dbReference type="SUPFAM" id="SSF53098">
    <property type="entry name" value="Ribonuclease H-like"/>
    <property type="match status" value="1"/>
</dbReference>
<sequence length="178" mass="20173">MHWSTPERDNPHSDKGSQYVSLAYTQRLNDAELLVSTGSTGDSYDNAMAENINGLYKAKVIHRQSWKTRQGILISGSGMRSVWLRHDLECVKKRLTALEIKMAQEGGVLTEAQLQALAKAKYQREAHGEIETQHPSYLGAQDAYYIGNIKGIGRIYQQTFIDTYHRVALPKSIPRRMH</sequence>
<evidence type="ECO:0000313" key="1">
    <source>
        <dbReference type="EMBL" id="CRG52188.1"/>
    </source>
</evidence>
<comment type="caution">
    <text evidence="1">The sequence shown here is derived from an EMBL/GenBank/DDBJ whole genome shotgun (WGS) entry which is preliminary data.</text>
</comment>
<gene>
    <name evidence="1" type="ORF">ERS008478_03856</name>
</gene>
<accession>A0ABP1ZKB5</accession>
<keyword evidence="2" id="KW-1185">Reference proteome</keyword>
<evidence type="ECO:0000313" key="2">
    <source>
        <dbReference type="Proteomes" id="UP000047420"/>
    </source>
</evidence>
<reference evidence="1 2" key="1">
    <citation type="submission" date="2015-03" db="EMBL/GenBank/DDBJ databases">
        <authorList>
            <consortium name="Pathogen Informatics"/>
            <person name="Murphy D."/>
        </authorList>
    </citation>
    <scope>NUCLEOTIDE SEQUENCE [LARGE SCALE GENOMIC DNA]</scope>
    <source>
        <strain evidence="1 2">WP-931201</strain>
    </source>
</reference>
<protein>
    <submittedName>
        <fullName evidence="1">Integrase core domain</fullName>
    </submittedName>
</protein>